<reference evidence="1" key="1">
    <citation type="submission" date="2021-01" db="EMBL/GenBank/DDBJ databases">
        <authorList>
            <person name="Corre E."/>
            <person name="Pelletier E."/>
            <person name="Niang G."/>
            <person name="Scheremetjew M."/>
            <person name="Finn R."/>
            <person name="Kale V."/>
            <person name="Holt S."/>
            <person name="Cochrane G."/>
            <person name="Meng A."/>
            <person name="Brown T."/>
            <person name="Cohen L."/>
        </authorList>
    </citation>
    <scope>NUCLEOTIDE SEQUENCE</scope>
    <source>
        <strain evidence="1">CCAP979/52</strain>
    </source>
</reference>
<dbReference type="EMBL" id="HBEZ01023402">
    <property type="protein sequence ID" value="CAD8635294.1"/>
    <property type="molecule type" value="Transcribed_RNA"/>
</dbReference>
<accession>A0A7S0MCT5</accession>
<name>A0A7S0MCT5_9CRYP</name>
<proteinExistence type="predicted"/>
<protein>
    <submittedName>
        <fullName evidence="1">Uncharacterized protein</fullName>
    </submittedName>
</protein>
<sequence length="152" mass="17187">MAARLREKAAGQRGVAVATVVGVVELYKEFPFRTRTPGSLDVATVGNCAEWLWLAVAQRTAQHFRVGLRLLMHMEWLWLHVASLGHVMLLPDLSCLLQHWAHRFQDSNMRFSSQEHRSLKNLSQIQDLQGHFLAGSLDTKHHSALVSSDHTN</sequence>
<dbReference type="AlphaFoldDB" id="A0A7S0MCT5"/>
<organism evidence="1">
    <name type="scientific">Cryptomonas curvata</name>
    <dbReference type="NCBI Taxonomy" id="233186"/>
    <lineage>
        <taxon>Eukaryota</taxon>
        <taxon>Cryptophyceae</taxon>
        <taxon>Cryptomonadales</taxon>
        <taxon>Cryptomonadaceae</taxon>
        <taxon>Cryptomonas</taxon>
    </lineage>
</organism>
<gene>
    <name evidence="1" type="ORF">CCUR1050_LOCUS12975</name>
</gene>
<evidence type="ECO:0000313" key="1">
    <source>
        <dbReference type="EMBL" id="CAD8635294.1"/>
    </source>
</evidence>